<accession>A0A2A4JJP9</accession>
<comment type="caution">
    <text evidence="1">The sequence shown here is derived from an EMBL/GenBank/DDBJ whole genome shotgun (WGS) entry which is preliminary data.</text>
</comment>
<protein>
    <recommendedName>
        <fullName evidence="2">Endonuclease/exonuclease/phosphatase domain-containing protein</fullName>
    </recommendedName>
</protein>
<sequence length="213" mass="24418">MLNWKVLNENLGSDHLLIKISFSCISSVRMTSKRNFKVANWEKYTTSLNEYFAQISSSISNESVQSLYDTFIRVVNKATDEHIPILKTVTDPNKCFQPKPYWNPSLAKLVAQRRLALSQFRKNPTPYNLNILEGKTLEAKEAIRQAKTTDWQNYCSSIDEQTSSSEMWKRMRWAKGFGSPNTNSQVSSEQKVELLSNLTPRLCSFGDARVSFT</sequence>
<reference evidence="1" key="1">
    <citation type="submission" date="2017-09" db="EMBL/GenBank/DDBJ databases">
        <title>Contemporary evolution of a Lepidopteran species, Heliothis virescens, in response to modern agricultural practices.</title>
        <authorList>
            <person name="Fritz M.L."/>
            <person name="Deyonke A.M."/>
            <person name="Papanicolaou A."/>
            <person name="Micinski S."/>
            <person name="Westbrook J."/>
            <person name="Gould F."/>
        </authorList>
    </citation>
    <scope>NUCLEOTIDE SEQUENCE [LARGE SCALE GENOMIC DNA]</scope>
    <source>
        <strain evidence="1">HvINT-</strain>
        <tissue evidence="1">Whole body</tissue>
    </source>
</reference>
<gene>
    <name evidence="1" type="ORF">B5V51_1258</name>
</gene>
<proteinExistence type="predicted"/>
<dbReference type="STRING" id="7102.A0A2A4JJP9"/>
<dbReference type="AlphaFoldDB" id="A0A2A4JJP9"/>
<evidence type="ECO:0008006" key="2">
    <source>
        <dbReference type="Google" id="ProtNLM"/>
    </source>
</evidence>
<organism evidence="1">
    <name type="scientific">Heliothis virescens</name>
    <name type="common">Tobacco budworm moth</name>
    <dbReference type="NCBI Taxonomy" id="7102"/>
    <lineage>
        <taxon>Eukaryota</taxon>
        <taxon>Metazoa</taxon>
        <taxon>Ecdysozoa</taxon>
        <taxon>Arthropoda</taxon>
        <taxon>Hexapoda</taxon>
        <taxon>Insecta</taxon>
        <taxon>Pterygota</taxon>
        <taxon>Neoptera</taxon>
        <taxon>Endopterygota</taxon>
        <taxon>Lepidoptera</taxon>
        <taxon>Glossata</taxon>
        <taxon>Ditrysia</taxon>
        <taxon>Noctuoidea</taxon>
        <taxon>Noctuidae</taxon>
        <taxon>Heliothinae</taxon>
        <taxon>Heliothis</taxon>
    </lineage>
</organism>
<dbReference type="EMBL" id="NWSH01001240">
    <property type="protein sequence ID" value="PCG71996.1"/>
    <property type="molecule type" value="Genomic_DNA"/>
</dbReference>
<evidence type="ECO:0000313" key="1">
    <source>
        <dbReference type="EMBL" id="PCG71996.1"/>
    </source>
</evidence>
<name>A0A2A4JJP9_HELVI</name>